<dbReference type="InterPro" id="IPR054208">
    <property type="entry name" value="DUF6914"/>
</dbReference>
<dbReference type="Proteomes" id="UP001215712">
    <property type="component" value="Unassembled WGS sequence"/>
</dbReference>
<organism evidence="1 2">
    <name type="scientific">Penicillium malachiteum</name>
    <dbReference type="NCBI Taxonomy" id="1324776"/>
    <lineage>
        <taxon>Eukaryota</taxon>
        <taxon>Fungi</taxon>
        <taxon>Dikarya</taxon>
        <taxon>Ascomycota</taxon>
        <taxon>Pezizomycotina</taxon>
        <taxon>Eurotiomycetes</taxon>
        <taxon>Eurotiomycetidae</taxon>
        <taxon>Eurotiales</taxon>
        <taxon>Aspergillaceae</taxon>
        <taxon>Penicillium</taxon>
    </lineage>
</organism>
<dbReference type="AlphaFoldDB" id="A0AAD6HS18"/>
<evidence type="ECO:0000313" key="1">
    <source>
        <dbReference type="EMBL" id="KAJ5733756.1"/>
    </source>
</evidence>
<dbReference type="Pfam" id="PF21858">
    <property type="entry name" value="DUF6914"/>
    <property type="match status" value="1"/>
</dbReference>
<keyword evidence="2" id="KW-1185">Reference proteome</keyword>
<protein>
    <submittedName>
        <fullName evidence="1">Uncharacterized protein</fullName>
    </submittedName>
</protein>
<comment type="caution">
    <text evidence="1">The sequence shown here is derived from an EMBL/GenBank/DDBJ whole genome shotgun (WGS) entry which is preliminary data.</text>
</comment>
<name>A0AAD6HS18_9EURO</name>
<accession>A0AAD6HS18</accession>
<reference evidence="1" key="2">
    <citation type="submission" date="2023-01" db="EMBL/GenBank/DDBJ databases">
        <authorList>
            <person name="Petersen C."/>
        </authorList>
    </citation>
    <scope>NUCLEOTIDE SEQUENCE</scope>
    <source>
        <strain evidence="1">IBT 17514</strain>
    </source>
</reference>
<dbReference type="EMBL" id="JAQJAN010000003">
    <property type="protein sequence ID" value="KAJ5733756.1"/>
    <property type="molecule type" value="Genomic_DNA"/>
</dbReference>
<gene>
    <name evidence="1" type="ORF">N7493_002542</name>
</gene>
<sequence length="179" mass="20903">MPSNKDRLYVALYVRAGKPKMPGKEDTYHWAFTVGPKKEPREHRGYRYHANEKPSVEHGSEFFYQESDCRNASNMLLVRIVIGKVTNRARLLEIMRNNPVENGQPGWNCVSWIQQGLEMLQYDNTALGTSVLDWETVRDEAMGYCQRKKDTHRFDGKGDIFDIMKPPTYDLMERRELQA</sequence>
<reference evidence="1" key="1">
    <citation type="journal article" date="2023" name="IMA Fungus">
        <title>Comparative genomic study of the Penicillium genus elucidates a diverse pangenome and 15 lateral gene transfer events.</title>
        <authorList>
            <person name="Petersen C."/>
            <person name="Sorensen T."/>
            <person name="Nielsen M.R."/>
            <person name="Sondergaard T.E."/>
            <person name="Sorensen J.L."/>
            <person name="Fitzpatrick D.A."/>
            <person name="Frisvad J.C."/>
            <person name="Nielsen K.L."/>
        </authorList>
    </citation>
    <scope>NUCLEOTIDE SEQUENCE</scope>
    <source>
        <strain evidence="1">IBT 17514</strain>
    </source>
</reference>
<evidence type="ECO:0000313" key="2">
    <source>
        <dbReference type="Proteomes" id="UP001215712"/>
    </source>
</evidence>
<proteinExistence type="predicted"/>